<protein>
    <recommendedName>
        <fullName evidence="1">Methyltransferase domain-containing protein</fullName>
    </recommendedName>
</protein>
<gene>
    <name evidence="2" type="ORF">GCM10009668_17530</name>
</gene>
<sequence length="521" mass="57869">MSTRVRIDDNGITAPADKELVLDVVFDGRRIWSFWLIRDGESRGPDSFVEWPPALRRFLDGTVEIGLVEHATGDVLFTGEVALGGKGAQRIKVETEDGKPLGLDKSNRLAQTFDTRSSEHVAPLLDSIEEVLDALRKAGIDAFPAYGTLLGAVRGGKLIGHDSDADIGYVSDHTKPVDVVRESFRLQRRLSEMGYEITRYSGAAFKVDVAEADGSVRGLDVFGGFLTDDEHLVLMGEIRTPFKREWIFPLGTTTLEGRELPAPADTDKFLSATYGPSWRVPDPAYHFETPESTHRRLNGWFRGTRVGRDNWDRVWSKAEREGRADLTPDALTRWAAESLDRPAQVVDIGCGNGAAVHHFAQQGVPALGLDYSPRSFAHAAALAEEQGLPARYERVNLLELRQTLAWAARIARDPGPRLVIGRHFLDTTTVAGREHFWRMAEMLTRDGGRTVVEFVVPSEGAEKVRLLRPLRAQRVRREVKERGADVLDVTEYDTDTSAVLGADAPRTGGRIRVCRMVVEWP</sequence>
<reference evidence="2 3" key="1">
    <citation type="journal article" date="2019" name="Int. J. Syst. Evol. Microbiol.">
        <title>The Global Catalogue of Microorganisms (GCM) 10K type strain sequencing project: providing services to taxonomists for standard genome sequencing and annotation.</title>
        <authorList>
            <consortium name="The Broad Institute Genomics Platform"/>
            <consortium name="The Broad Institute Genome Sequencing Center for Infectious Disease"/>
            <person name="Wu L."/>
            <person name="Ma J."/>
        </authorList>
    </citation>
    <scope>NUCLEOTIDE SEQUENCE [LARGE SCALE GENOMIC DNA]</scope>
    <source>
        <strain evidence="2 3">JCM 13008</strain>
    </source>
</reference>
<feature type="domain" description="Methyltransferase" evidence="1">
    <location>
        <begin position="345"/>
        <end position="401"/>
    </location>
</feature>
<proteinExistence type="predicted"/>
<accession>A0ABN1TS43</accession>
<dbReference type="InterPro" id="IPR029063">
    <property type="entry name" value="SAM-dependent_MTases_sf"/>
</dbReference>
<dbReference type="InterPro" id="IPR052613">
    <property type="entry name" value="LicD_transferase"/>
</dbReference>
<dbReference type="Gene3D" id="3.40.50.150">
    <property type="entry name" value="Vaccinia Virus protein VP39"/>
    <property type="match status" value="1"/>
</dbReference>
<evidence type="ECO:0000313" key="3">
    <source>
        <dbReference type="Proteomes" id="UP001501581"/>
    </source>
</evidence>
<organism evidence="2 3">
    <name type="scientific">Nocardioides dubius</name>
    <dbReference type="NCBI Taxonomy" id="317019"/>
    <lineage>
        <taxon>Bacteria</taxon>
        <taxon>Bacillati</taxon>
        <taxon>Actinomycetota</taxon>
        <taxon>Actinomycetes</taxon>
        <taxon>Propionibacteriales</taxon>
        <taxon>Nocardioidaceae</taxon>
        <taxon>Nocardioides</taxon>
    </lineage>
</organism>
<dbReference type="EMBL" id="BAAALG010000007">
    <property type="protein sequence ID" value="GAA1100192.1"/>
    <property type="molecule type" value="Genomic_DNA"/>
</dbReference>
<dbReference type="PANTHER" id="PTHR13627">
    <property type="entry name" value="FUKUTIN RELATED PROTEIN"/>
    <property type="match status" value="1"/>
</dbReference>
<dbReference type="Pfam" id="PF13649">
    <property type="entry name" value="Methyltransf_25"/>
    <property type="match status" value="1"/>
</dbReference>
<evidence type="ECO:0000259" key="1">
    <source>
        <dbReference type="Pfam" id="PF13649"/>
    </source>
</evidence>
<dbReference type="RefSeq" id="WP_343993447.1">
    <property type="nucleotide sequence ID" value="NZ_BAAALG010000007.1"/>
</dbReference>
<dbReference type="Proteomes" id="UP001501581">
    <property type="component" value="Unassembled WGS sequence"/>
</dbReference>
<comment type="caution">
    <text evidence="2">The sequence shown here is derived from an EMBL/GenBank/DDBJ whole genome shotgun (WGS) entry which is preliminary data.</text>
</comment>
<dbReference type="InterPro" id="IPR041698">
    <property type="entry name" value="Methyltransf_25"/>
</dbReference>
<evidence type="ECO:0000313" key="2">
    <source>
        <dbReference type="EMBL" id="GAA1100192.1"/>
    </source>
</evidence>
<dbReference type="SUPFAM" id="SSF53335">
    <property type="entry name" value="S-adenosyl-L-methionine-dependent methyltransferases"/>
    <property type="match status" value="1"/>
</dbReference>
<dbReference type="PANTHER" id="PTHR13627:SF31">
    <property type="entry name" value="RIBITOL 5-PHOSPHATE TRANSFERASE FKRP"/>
    <property type="match status" value="1"/>
</dbReference>
<keyword evidence="3" id="KW-1185">Reference proteome</keyword>
<name>A0ABN1TS43_9ACTN</name>